<dbReference type="OrthoDB" id="9776599at2"/>
<dbReference type="Pfam" id="PF16313">
    <property type="entry name" value="DUF4953"/>
    <property type="match status" value="1"/>
</dbReference>
<dbReference type="PANTHER" id="PTHR38478:SF1">
    <property type="entry name" value="ZINC DEPENDENT METALLOPROTEASE DOMAIN LIPOPROTEIN"/>
    <property type="match status" value="1"/>
</dbReference>
<proteinExistence type="predicted"/>
<evidence type="ECO:0000259" key="2">
    <source>
        <dbReference type="Pfam" id="PF17148"/>
    </source>
</evidence>
<dbReference type="GO" id="GO:0008237">
    <property type="term" value="F:metallopeptidase activity"/>
    <property type="evidence" value="ECO:0007669"/>
    <property type="project" value="InterPro"/>
</dbReference>
<organism evidence="3 4">
    <name type="scientific">Salinimonas sediminis</name>
    <dbReference type="NCBI Taxonomy" id="2303538"/>
    <lineage>
        <taxon>Bacteria</taxon>
        <taxon>Pseudomonadati</taxon>
        <taxon>Pseudomonadota</taxon>
        <taxon>Gammaproteobacteria</taxon>
        <taxon>Alteromonadales</taxon>
        <taxon>Alteromonadaceae</taxon>
        <taxon>Alteromonas/Salinimonas group</taxon>
        <taxon>Salinimonas</taxon>
    </lineage>
</organism>
<dbReference type="Gene3D" id="3.40.390.10">
    <property type="entry name" value="Collagenase (Catalytic Domain)"/>
    <property type="match status" value="1"/>
</dbReference>
<reference evidence="3 4" key="1">
    <citation type="submission" date="2018-08" db="EMBL/GenBank/DDBJ databases">
        <title>Salinimonas sediminis sp. nov., a piezophilic bacterium isolated from a deep-sea sediment sample from the New Britain Trench.</title>
        <authorList>
            <person name="Cao J."/>
        </authorList>
    </citation>
    <scope>NUCLEOTIDE SEQUENCE [LARGE SCALE GENOMIC DNA]</scope>
    <source>
        <strain evidence="3 4">N102</strain>
    </source>
</reference>
<name>A0A346NSJ5_9ALTE</name>
<dbReference type="Proteomes" id="UP000262073">
    <property type="component" value="Chromosome"/>
</dbReference>
<sequence>MVLHEGFLPFYYDDSSDKIYLQISQLNQPLLFQTSLPYGVGSNDIGLDRGQLGETRLVQFERHGNKILLKQLNTKYRAQTDSQAEKNSIDQAFADSVIAGFTVVARQGDTLIVDYTAYLLSDVHGVSLRLKQREQGSFQADVARSAVYLPRSKAFEKNTELEALITFGGSNPGGFLQDVAPDPTSISVHMHHSFIALPEAGYQPREYHPYSGFWKGRFFDYATAIGAPLEQRFITRHRLQKQDIDARVSKPVEPIIYYLDPGIPEPVMSALKDGASWWNQAFAAIGYEQAFQVKVLPEDADPMDVRYNIIQWVHRATRGWSYGSSVVDPRTGEIIKGHVTLGSLRVRQDYLIALGLTSPFGNEAKNDDVTKAQRAMALDRIRQLSAHEVGHTLGLAHNFAASEDGRESVMDYPHPMLTLNNGKISLANAYDKGMGKWDLHAIAYGYQDYADKPAREAGLQAQIEATRNAGLGFKTDFDTRSSSGPSANGHMWENGSDPLKAFDNITRIRQHALNNMGLDSLPAKASLSALEDALVPVYLLHRYQLEAVAKQVGGMVYEYERKGDYPTAKGQQAVAAGIQKQAIKQLLQATSAEFLRLPDNLVQLIPPTAYGDDVTREQFNGRMGLALDPVSAAASAANFAFSLLLDAERLNRLSWQAAAKRDLPGINALTTRILEQHWYSEPKADYGLHKRLRLVALNALFTAVQQPELAPEARTEIQAALHKFTQWLEEDSKLLEAPVLHNQLMEYWETGNWPGSFTVKPLPPGSPI</sequence>
<dbReference type="RefSeq" id="WP_117318753.1">
    <property type="nucleotide sequence ID" value="NZ_CP031769.1"/>
</dbReference>
<evidence type="ECO:0000313" key="4">
    <source>
        <dbReference type="Proteomes" id="UP000262073"/>
    </source>
</evidence>
<dbReference type="InterPro" id="IPR032534">
    <property type="entry name" value="EcxA_zinc-bd"/>
</dbReference>
<dbReference type="SUPFAM" id="SSF55486">
    <property type="entry name" value="Metalloproteases ('zincins'), catalytic domain"/>
    <property type="match status" value="1"/>
</dbReference>
<dbReference type="InterPro" id="IPR034032">
    <property type="entry name" value="Zn_MMP-like_bac"/>
</dbReference>
<protein>
    <submittedName>
        <fullName evidence="3">DUF5117 domain-containing protein</fullName>
    </submittedName>
</protein>
<feature type="domain" description="EcxA zinc-binding" evidence="1">
    <location>
        <begin position="372"/>
        <end position="680"/>
    </location>
</feature>
<dbReference type="InterPro" id="IPR033413">
    <property type="entry name" value="DUF5117"/>
</dbReference>
<dbReference type="KEGG" id="salm:D0Y50_11575"/>
<gene>
    <name evidence="3" type="ORF">D0Y50_11575</name>
</gene>
<dbReference type="InterPro" id="IPR024079">
    <property type="entry name" value="MetalloPept_cat_dom_sf"/>
</dbReference>
<keyword evidence="4" id="KW-1185">Reference proteome</keyword>
<dbReference type="Pfam" id="PF17148">
    <property type="entry name" value="DUF5117"/>
    <property type="match status" value="1"/>
</dbReference>
<dbReference type="EMBL" id="CP031769">
    <property type="protein sequence ID" value="AXR08502.1"/>
    <property type="molecule type" value="Genomic_DNA"/>
</dbReference>
<feature type="domain" description="DUF5117" evidence="2">
    <location>
        <begin position="50"/>
        <end position="241"/>
    </location>
</feature>
<accession>A0A346NSJ5</accession>
<evidence type="ECO:0000313" key="3">
    <source>
        <dbReference type="EMBL" id="AXR08502.1"/>
    </source>
</evidence>
<dbReference type="PANTHER" id="PTHR38478">
    <property type="entry name" value="PEPTIDASE M1A AND M12B"/>
    <property type="match status" value="1"/>
</dbReference>
<evidence type="ECO:0000259" key="1">
    <source>
        <dbReference type="Pfam" id="PF16313"/>
    </source>
</evidence>
<dbReference type="CDD" id="cd04276">
    <property type="entry name" value="ZnMc_MMP_like_2"/>
    <property type="match status" value="1"/>
</dbReference>
<dbReference type="AlphaFoldDB" id="A0A346NSJ5"/>